<sequence length="230" mass="25575">MHVSLAEALEVRGGPLQEEEIWAVLNQSAESLQELFRKVSIADPAALGFIISPWSLLLLPSGSVSFTDENISNQDLRAFTAPEVLQNQSLTSLSDVEKIHIYSLGMTLYWGADHEVPQSQPIRLGDHLNSILLGMCEDVIYARVSVRTVLDACSAHIRNSSCAPSFSYVKQLVKLVLGNLSGTDQLSRNNEQKPDRSQALRDRKSFLLMLSKSKRVKSFSICQEHYVGFI</sequence>
<organism evidence="3 4">
    <name type="scientific">Sus scrofa</name>
    <name type="common">Pig</name>
    <dbReference type="NCBI Taxonomy" id="9823"/>
    <lineage>
        <taxon>Eukaryota</taxon>
        <taxon>Metazoa</taxon>
        <taxon>Chordata</taxon>
        <taxon>Craniata</taxon>
        <taxon>Vertebrata</taxon>
        <taxon>Euteleostomi</taxon>
        <taxon>Mammalia</taxon>
        <taxon>Eutheria</taxon>
        <taxon>Laurasiatheria</taxon>
        <taxon>Artiodactyla</taxon>
        <taxon>Suina</taxon>
        <taxon>Suidae</taxon>
        <taxon>Sus</taxon>
    </lineage>
</organism>
<dbReference type="Proteomes" id="UP000694726">
    <property type="component" value="Unplaced"/>
</dbReference>
<dbReference type="SUPFAM" id="SSF101690">
    <property type="entry name" value="PAZ domain"/>
    <property type="match status" value="1"/>
</dbReference>
<dbReference type="InterPro" id="IPR052074">
    <property type="entry name" value="NonRcpt_TyrProt_Phosphatase"/>
</dbReference>
<dbReference type="SMART" id="SM00750">
    <property type="entry name" value="KIND"/>
    <property type="match status" value="1"/>
</dbReference>
<accession>A0A8D0NE53</accession>
<dbReference type="FunFam" id="1.10.510.10:FF:000242">
    <property type="entry name" value="Tyrosine-protein phosphatase non-receptor type 13"/>
    <property type="match status" value="1"/>
</dbReference>
<evidence type="ECO:0000256" key="1">
    <source>
        <dbReference type="ARBA" id="ARBA00022737"/>
    </source>
</evidence>
<dbReference type="Gene3D" id="1.10.510.10">
    <property type="entry name" value="Transferase(Phosphotransferase) domain 1"/>
    <property type="match status" value="1"/>
</dbReference>
<reference evidence="3" key="1">
    <citation type="submission" date="2025-08" db="UniProtKB">
        <authorList>
            <consortium name="Ensembl"/>
        </authorList>
    </citation>
    <scope>IDENTIFICATION</scope>
</reference>
<dbReference type="PANTHER" id="PTHR46900">
    <property type="entry name" value="TYROSINE-PROTEIN PHOSPHATASE NON-RECEPTOR TYPE 13"/>
    <property type="match status" value="1"/>
</dbReference>
<dbReference type="PANTHER" id="PTHR46900:SF1">
    <property type="entry name" value="TYROSINE-PROTEIN PHOSPHATASE NON-RECEPTOR TYPE 13"/>
    <property type="match status" value="1"/>
</dbReference>
<dbReference type="PROSITE" id="PS51377">
    <property type="entry name" value="KIND"/>
    <property type="match status" value="1"/>
</dbReference>
<evidence type="ECO:0000259" key="2">
    <source>
        <dbReference type="PROSITE" id="PS51377"/>
    </source>
</evidence>
<dbReference type="Ensembl" id="ENSSSCT00015040132.1">
    <property type="protein sequence ID" value="ENSSSCP00015015886.1"/>
    <property type="gene ID" value="ENSSSCG00015030280.1"/>
</dbReference>
<evidence type="ECO:0000313" key="3">
    <source>
        <dbReference type="Ensembl" id="ENSSSCP00015015886.1"/>
    </source>
</evidence>
<name>A0A8D0NE53_PIG</name>
<feature type="domain" description="KIND" evidence="2">
    <location>
        <begin position="3"/>
        <end position="190"/>
    </location>
</feature>
<dbReference type="InterPro" id="IPR011019">
    <property type="entry name" value="KIND_dom"/>
</dbReference>
<evidence type="ECO:0000313" key="4">
    <source>
        <dbReference type="Proteomes" id="UP000694726"/>
    </source>
</evidence>
<protein>
    <recommendedName>
        <fullName evidence="2">KIND domain-containing protein</fullName>
    </recommendedName>
</protein>
<keyword evidence="1" id="KW-0677">Repeat</keyword>
<proteinExistence type="predicted"/>
<dbReference type="InterPro" id="IPR036085">
    <property type="entry name" value="PAZ_dom_sf"/>
</dbReference>
<dbReference type="AlphaFoldDB" id="A0A8D0NE53"/>